<organism evidence="1 3">
    <name type="scientific">Streptococcus suis</name>
    <dbReference type="NCBI Taxonomy" id="1307"/>
    <lineage>
        <taxon>Bacteria</taxon>
        <taxon>Bacillati</taxon>
        <taxon>Bacillota</taxon>
        <taxon>Bacilli</taxon>
        <taxon>Lactobacillales</taxon>
        <taxon>Streptococcaceae</taxon>
        <taxon>Streptococcus</taxon>
    </lineage>
</organism>
<accession>A0A0Z8G6C9</accession>
<sequence length="127" mass="14151">MIAVDEDALVCDLAETYGIYDYRQLPVLRVAVFANGLGETSRIKKVLSGQKEDLDTLLLAGIYDTVRLLFWAKTKDGQAGRNRPNSVTQALEGSKVEREERVFSSGEEFERAMRALEIEIGGEEHGD</sequence>
<evidence type="ECO:0000313" key="2">
    <source>
        <dbReference type="EMBL" id="RRN51732.1"/>
    </source>
</evidence>
<dbReference type="EMBL" id="FIHD01000017">
    <property type="protein sequence ID" value="CYU93067.1"/>
    <property type="molecule type" value="Genomic_DNA"/>
</dbReference>
<gene>
    <name evidence="2" type="ORF">EI220_04140</name>
    <name evidence="1" type="ORF">ERS132416_01119</name>
</gene>
<dbReference type="RefSeq" id="WP_044775311.1">
    <property type="nucleotide sequence ID" value="NZ_CEFG01000167.1"/>
</dbReference>
<dbReference type="Proteomes" id="UP000278566">
    <property type="component" value="Unassembled WGS sequence"/>
</dbReference>
<evidence type="ECO:0000313" key="1">
    <source>
        <dbReference type="EMBL" id="CYU93067.1"/>
    </source>
</evidence>
<dbReference type="InterPro" id="IPR035286">
    <property type="entry name" value="DUF5361"/>
</dbReference>
<dbReference type="AlphaFoldDB" id="A0A0Z8G6C9"/>
<proteinExistence type="predicted"/>
<dbReference type="Pfam" id="PF17318">
    <property type="entry name" value="DUF5361"/>
    <property type="match status" value="1"/>
</dbReference>
<dbReference type="Proteomes" id="UP000073494">
    <property type="component" value="Unassembled WGS sequence"/>
</dbReference>
<dbReference type="EMBL" id="RRZO01000016">
    <property type="protein sequence ID" value="RRN51732.1"/>
    <property type="molecule type" value="Genomic_DNA"/>
</dbReference>
<reference evidence="1 3" key="1">
    <citation type="submission" date="2016-02" db="EMBL/GenBank/DDBJ databases">
        <authorList>
            <consortium name="Pathogen Informatics"/>
        </authorList>
    </citation>
    <scope>NUCLEOTIDE SEQUENCE [LARGE SCALE GENOMIC DNA]</scope>
    <source>
        <strain evidence="1 3">LSS54</strain>
    </source>
</reference>
<evidence type="ECO:0000313" key="3">
    <source>
        <dbReference type="Proteomes" id="UP000073494"/>
    </source>
</evidence>
<protein>
    <submittedName>
        <fullName evidence="1">Phage protein</fullName>
    </submittedName>
</protein>
<evidence type="ECO:0000313" key="4">
    <source>
        <dbReference type="Proteomes" id="UP000278566"/>
    </source>
</evidence>
<name>A0A0Z8G6C9_STRSU</name>
<reference evidence="2 4" key="2">
    <citation type="submission" date="2018-11" db="EMBL/GenBank/DDBJ databases">
        <title>Changes in penicillin susceptibility of Streptococcus suis isolates by amino acid alterations in the penicillin-binding protein.</title>
        <authorList>
            <person name="Niemann L."/>
            <person name="Eichhorn I."/>
        </authorList>
    </citation>
    <scope>NUCLEOTIDE SEQUENCE [LARGE SCALE GENOMIC DNA]</scope>
    <source>
        <strain evidence="2 4">IMT40738</strain>
    </source>
</reference>